<evidence type="ECO:0000313" key="1">
    <source>
        <dbReference type="EMBL" id="MPC15582.1"/>
    </source>
</evidence>
<evidence type="ECO:0000313" key="2">
    <source>
        <dbReference type="Proteomes" id="UP000324222"/>
    </source>
</evidence>
<dbReference type="Proteomes" id="UP000324222">
    <property type="component" value="Unassembled WGS sequence"/>
</dbReference>
<name>A0A5B7D0M2_PORTR</name>
<accession>A0A5B7D0M2</accession>
<dbReference type="OrthoDB" id="427480at2759"/>
<reference evidence="1 2" key="1">
    <citation type="submission" date="2019-05" db="EMBL/GenBank/DDBJ databases">
        <title>Another draft genome of Portunus trituberculatus and its Hox gene families provides insights of decapod evolution.</title>
        <authorList>
            <person name="Jeong J.-H."/>
            <person name="Song I."/>
            <person name="Kim S."/>
            <person name="Choi T."/>
            <person name="Kim D."/>
            <person name="Ryu S."/>
            <person name="Kim W."/>
        </authorList>
    </citation>
    <scope>NUCLEOTIDE SEQUENCE [LARGE SCALE GENOMIC DNA]</scope>
    <source>
        <tissue evidence="1">Muscle</tissue>
    </source>
</reference>
<dbReference type="AlphaFoldDB" id="A0A5B7D0M2"/>
<sequence>MNAAQSRMVYRNLVRLGLLGVGSGVVTYNFDELETAGIGAVRFGRAAVTVTKIVADYKSTLYSGKITPNSEEYSIAKSQVIMPWIVLP</sequence>
<dbReference type="EMBL" id="VSRR010000439">
    <property type="protein sequence ID" value="MPC15582.1"/>
    <property type="molecule type" value="Genomic_DNA"/>
</dbReference>
<protein>
    <submittedName>
        <fullName evidence="1">Uncharacterized protein</fullName>
    </submittedName>
</protein>
<gene>
    <name evidence="1" type="ORF">E2C01_008381</name>
</gene>
<keyword evidence="2" id="KW-1185">Reference proteome</keyword>
<proteinExistence type="predicted"/>
<organism evidence="1 2">
    <name type="scientific">Portunus trituberculatus</name>
    <name type="common">Swimming crab</name>
    <name type="synonym">Neptunus trituberculatus</name>
    <dbReference type="NCBI Taxonomy" id="210409"/>
    <lineage>
        <taxon>Eukaryota</taxon>
        <taxon>Metazoa</taxon>
        <taxon>Ecdysozoa</taxon>
        <taxon>Arthropoda</taxon>
        <taxon>Crustacea</taxon>
        <taxon>Multicrustacea</taxon>
        <taxon>Malacostraca</taxon>
        <taxon>Eumalacostraca</taxon>
        <taxon>Eucarida</taxon>
        <taxon>Decapoda</taxon>
        <taxon>Pleocyemata</taxon>
        <taxon>Brachyura</taxon>
        <taxon>Eubrachyura</taxon>
        <taxon>Portunoidea</taxon>
        <taxon>Portunidae</taxon>
        <taxon>Portuninae</taxon>
        <taxon>Portunus</taxon>
    </lineage>
</organism>
<comment type="caution">
    <text evidence="1">The sequence shown here is derived from an EMBL/GenBank/DDBJ whole genome shotgun (WGS) entry which is preliminary data.</text>
</comment>